<reference evidence="10 11" key="1">
    <citation type="submission" date="2020-08" db="EMBL/GenBank/DDBJ databases">
        <title>Genome public.</title>
        <authorList>
            <person name="Liu C."/>
            <person name="Sun Q."/>
        </authorList>
    </citation>
    <scope>NUCLEOTIDE SEQUENCE [LARGE SCALE GENOMIC DNA]</scope>
    <source>
        <strain evidence="10 11">NSJ-6</strain>
    </source>
</reference>
<evidence type="ECO:0000256" key="3">
    <source>
        <dbReference type="ARBA" id="ARBA00022475"/>
    </source>
</evidence>
<evidence type="ECO:0000313" key="10">
    <source>
        <dbReference type="EMBL" id="MBC5628328.1"/>
    </source>
</evidence>
<dbReference type="Proteomes" id="UP000596929">
    <property type="component" value="Unassembled WGS sequence"/>
</dbReference>
<dbReference type="Pfam" id="PF03609">
    <property type="entry name" value="EII-Sor"/>
    <property type="match status" value="1"/>
</dbReference>
<evidence type="ECO:0000256" key="1">
    <source>
        <dbReference type="ARBA" id="ARBA00004651"/>
    </source>
</evidence>
<keyword evidence="2" id="KW-0813">Transport</keyword>
<proteinExistence type="predicted"/>
<dbReference type="InterPro" id="IPR050303">
    <property type="entry name" value="GatZ_KbaZ_carbometab"/>
</dbReference>
<comment type="caution">
    <text evidence="10">The sequence shown here is derived from an EMBL/GenBank/DDBJ whole genome shotgun (WGS) entry which is preliminary data.</text>
</comment>
<comment type="subcellular location">
    <subcellularLocation>
        <location evidence="1">Cell membrane</location>
        <topology evidence="1">Multi-pass membrane protein</topology>
    </subcellularLocation>
</comment>
<evidence type="ECO:0000256" key="6">
    <source>
        <dbReference type="ARBA" id="ARBA00022692"/>
    </source>
</evidence>
<keyword evidence="7 9" id="KW-1133">Transmembrane helix</keyword>
<evidence type="ECO:0000256" key="5">
    <source>
        <dbReference type="ARBA" id="ARBA00022683"/>
    </source>
</evidence>
<dbReference type="PROSITE" id="PS51106">
    <property type="entry name" value="PTS_EIIC_TYPE_4"/>
    <property type="match status" value="1"/>
</dbReference>
<dbReference type="InterPro" id="IPR004700">
    <property type="entry name" value="PTS_IIC_man"/>
</dbReference>
<dbReference type="PANTHER" id="PTHR32502">
    <property type="entry name" value="N-ACETYLGALACTOSAMINE PERMEASE II COMPONENT-RELATED"/>
    <property type="match status" value="1"/>
</dbReference>
<sequence>MVQALLVGLVVLLCFLGEFYLGYTMTRRPLVVSALVGLVLGDLKTGIMIGATLELVFMGVVTIGAATPPDTLTGSALGTAFAILLGQGTELAFTLAIPISFLAQFLIVANFIARANLNGRVEKHIESGNIKAIERLHLGASLVLGLILAAVTTLAIALGHDVMKSFIDMIPQVIIDGLNVAGGLLPAVGFALLLKLMWSKQMAMYYFLGFILVSYFNLPILAVAIAGVILAGIFYQEGNFRLLNMKAATTCNDDEEDLFND</sequence>
<dbReference type="PANTHER" id="PTHR32502:SF8">
    <property type="entry name" value="N-ACETYLGALACTOSAMINE PERMEASE IIC COMPONENT 1"/>
    <property type="match status" value="1"/>
</dbReference>
<feature type="transmembrane region" description="Helical" evidence="9">
    <location>
        <begin position="138"/>
        <end position="158"/>
    </location>
</feature>
<keyword evidence="4 10" id="KW-0762">Sugar transport</keyword>
<feature type="transmembrane region" description="Helical" evidence="9">
    <location>
        <begin position="95"/>
        <end position="117"/>
    </location>
</feature>
<dbReference type="EMBL" id="JACOOO010000006">
    <property type="protein sequence ID" value="MBC5628328.1"/>
    <property type="molecule type" value="Genomic_DNA"/>
</dbReference>
<evidence type="ECO:0000256" key="4">
    <source>
        <dbReference type="ARBA" id="ARBA00022597"/>
    </source>
</evidence>
<evidence type="ECO:0000256" key="7">
    <source>
        <dbReference type="ARBA" id="ARBA00022989"/>
    </source>
</evidence>
<evidence type="ECO:0000313" key="11">
    <source>
        <dbReference type="Proteomes" id="UP000596929"/>
    </source>
</evidence>
<keyword evidence="8 9" id="KW-0472">Membrane</keyword>
<keyword evidence="11" id="KW-1185">Reference proteome</keyword>
<name>A0ABR7DCA2_9CLOT</name>
<feature type="transmembrane region" description="Helical" evidence="9">
    <location>
        <begin position="178"/>
        <end position="198"/>
    </location>
</feature>
<evidence type="ECO:0000256" key="9">
    <source>
        <dbReference type="SAM" id="Phobius"/>
    </source>
</evidence>
<evidence type="ECO:0000256" key="2">
    <source>
        <dbReference type="ARBA" id="ARBA00022448"/>
    </source>
</evidence>
<gene>
    <name evidence="10" type="ORF">H8S20_05405</name>
</gene>
<keyword evidence="3" id="KW-1003">Cell membrane</keyword>
<accession>A0ABR7DCA2</accession>
<keyword evidence="5" id="KW-0598">Phosphotransferase system</keyword>
<organism evidence="10 11">
    <name type="scientific">Clostridium hominis</name>
    <dbReference type="NCBI Taxonomy" id="2763036"/>
    <lineage>
        <taxon>Bacteria</taxon>
        <taxon>Bacillati</taxon>
        <taxon>Bacillota</taxon>
        <taxon>Clostridia</taxon>
        <taxon>Eubacteriales</taxon>
        <taxon>Clostridiaceae</taxon>
        <taxon>Clostridium</taxon>
    </lineage>
</organism>
<feature type="transmembrane region" description="Helical" evidence="9">
    <location>
        <begin position="205"/>
        <end position="235"/>
    </location>
</feature>
<protein>
    <submittedName>
        <fullName evidence="10">PTS sugar transporter subunit IIC</fullName>
    </submittedName>
</protein>
<keyword evidence="6 9" id="KW-0812">Transmembrane</keyword>
<evidence type="ECO:0000256" key="8">
    <source>
        <dbReference type="ARBA" id="ARBA00023136"/>
    </source>
</evidence>